<dbReference type="AlphaFoldDB" id="A0A8H6T4H5"/>
<gene>
    <name evidence="2" type="ORF">MIND_00204400</name>
</gene>
<proteinExistence type="predicted"/>
<feature type="region of interest" description="Disordered" evidence="1">
    <location>
        <begin position="63"/>
        <end position="92"/>
    </location>
</feature>
<dbReference type="Proteomes" id="UP000636479">
    <property type="component" value="Unassembled WGS sequence"/>
</dbReference>
<name>A0A8H6T4H5_9AGAR</name>
<evidence type="ECO:0000313" key="2">
    <source>
        <dbReference type="EMBL" id="KAF7311930.1"/>
    </source>
</evidence>
<dbReference type="EMBL" id="JACAZF010000002">
    <property type="protein sequence ID" value="KAF7311930.1"/>
    <property type="molecule type" value="Genomic_DNA"/>
</dbReference>
<dbReference type="OrthoDB" id="3163890at2759"/>
<accession>A0A8H6T4H5</accession>
<evidence type="ECO:0000313" key="3">
    <source>
        <dbReference type="Proteomes" id="UP000636479"/>
    </source>
</evidence>
<feature type="compositionally biased region" description="Acidic residues" evidence="1">
    <location>
        <begin position="27"/>
        <end position="47"/>
    </location>
</feature>
<keyword evidence="3" id="KW-1185">Reference proteome</keyword>
<sequence length="264" mass="29361">MFDLQSPEYSGIYDAIAKPSTQHDNPNEAEENCIEREEQEIEDDLDGEQEAFGFPIIEDEYARLYEEEASDEEEETDSEEDNADGARTTTTSAVNNIDLNGMKKVIAQASKGVIEATDASYRRLITQCEKFMHDKGFIPKDNFFFSPTPVADSAAFIVAWIMSECDNINLDGTAKSSNQVSSSYSHAQKMRAAATYGFGRIADLGSRPWEQIDSFDASGTRTWCWVGNPSVSEAVSRYMITLRKKKVRAGEVATSARAITPVRL</sequence>
<organism evidence="2 3">
    <name type="scientific">Mycena indigotica</name>
    <dbReference type="NCBI Taxonomy" id="2126181"/>
    <lineage>
        <taxon>Eukaryota</taxon>
        <taxon>Fungi</taxon>
        <taxon>Dikarya</taxon>
        <taxon>Basidiomycota</taxon>
        <taxon>Agaricomycotina</taxon>
        <taxon>Agaricomycetes</taxon>
        <taxon>Agaricomycetidae</taxon>
        <taxon>Agaricales</taxon>
        <taxon>Marasmiineae</taxon>
        <taxon>Mycenaceae</taxon>
        <taxon>Mycena</taxon>
    </lineage>
</organism>
<protein>
    <submittedName>
        <fullName evidence="2">Uncharacterized protein</fullName>
    </submittedName>
</protein>
<feature type="region of interest" description="Disordered" evidence="1">
    <location>
        <begin position="1"/>
        <end position="47"/>
    </location>
</feature>
<reference evidence="2" key="1">
    <citation type="submission" date="2020-05" db="EMBL/GenBank/DDBJ databases">
        <title>Mycena genomes resolve the evolution of fungal bioluminescence.</title>
        <authorList>
            <person name="Tsai I.J."/>
        </authorList>
    </citation>
    <scope>NUCLEOTIDE SEQUENCE</scope>
    <source>
        <strain evidence="2">171206Taipei</strain>
    </source>
</reference>
<feature type="compositionally biased region" description="Acidic residues" evidence="1">
    <location>
        <begin position="67"/>
        <end position="83"/>
    </location>
</feature>
<evidence type="ECO:0000256" key="1">
    <source>
        <dbReference type="SAM" id="MobiDB-lite"/>
    </source>
</evidence>
<comment type="caution">
    <text evidence="2">The sequence shown here is derived from an EMBL/GenBank/DDBJ whole genome shotgun (WGS) entry which is preliminary data.</text>
</comment>
<dbReference type="GeneID" id="59341459"/>
<dbReference type="RefSeq" id="XP_037224038.1">
    <property type="nucleotide sequence ID" value="XM_037358943.1"/>
</dbReference>